<organism evidence="2 3">
    <name type="scientific">Vagococcus entomophilus</name>
    <dbReference type="NCBI Taxonomy" id="1160095"/>
    <lineage>
        <taxon>Bacteria</taxon>
        <taxon>Bacillati</taxon>
        <taxon>Bacillota</taxon>
        <taxon>Bacilli</taxon>
        <taxon>Lactobacillales</taxon>
        <taxon>Enterococcaceae</taxon>
        <taxon>Vagococcus</taxon>
    </lineage>
</organism>
<feature type="region of interest" description="Disordered" evidence="1">
    <location>
        <begin position="1"/>
        <end position="23"/>
    </location>
</feature>
<proteinExistence type="predicted"/>
<reference evidence="2 3" key="1">
    <citation type="submission" date="2017-05" db="EMBL/GenBank/DDBJ databases">
        <title>Vagococcus spp. assemblies.</title>
        <authorList>
            <person name="Gulvik C.A."/>
        </authorList>
    </citation>
    <scope>NUCLEOTIDE SEQUENCE [LARGE SCALE GENOMIC DNA]</scope>
    <source>
        <strain evidence="2 3">DSM 24756</strain>
    </source>
</reference>
<comment type="caution">
    <text evidence="2">The sequence shown here is derived from an EMBL/GenBank/DDBJ whole genome shotgun (WGS) entry which is preliminary data.</text>
</comment>
<evidence type="ECO:0000313" key="2">
    <source>
        <dbReference type="EMBL" id="RSU06910.1"/>
    </source>
</evidence>
<protein>
    <submittedName>
        <fullName evidence="2">Uncharacterized protein</fullName>
    </submittedName>
</protein>
<feature type="compositionally biased region" description="Polar residues" evidence="1">
    <location>
        <begin position="1"/>
        <end position="11"/>
    </location>
</feature>
<sequence>MRRFQTRQQFSNHRKEQSRGEYTNAEQAALRGLLEENIRNLYATVLKTCMKKAILTNFVTDVENKKQQSRKKNFLFWNKEKIDYKEIECRFTTGQRDKSMKYADNYLKQTFFLKYKNTELNKNTVADMNVYLKKLTGVFLDRSIKESGILFQSKVFNKQLKSQKIVLTDVTEKVENKVKQEYTHSFVAINKMEIWSKKSFIKDKNLTPAHMELSKLLAPIYKKRNIQESQEILNQKAPKIYHMDSNLADKLNESRKKQKESGIAR</sequence>
<feature type="region of interest" description="Disordered" evidence="1">
    <location>
        <begin position="245"/>
        <end position="265"/>
    </location>
</feature>
<accession>A0A430AG91</accession>
<gene>
    <name evidence="2" type="ORF">CBF30_06520</name>
</gene>
<dbReference type="Proteomes" id="UP000288669">
    <property type="component" value="Unassembled WGS sequence"/>
</dbReference>
<feature type="compositionally biased region" description="Basic and acidic residues" evidence="1">
    <location>
        <begin position="250"/>
        <end position="265"/>
    </location>
</feature>
<dbReference type="AlphaFoldDB" id="A0A430AG91"/>
<evidence type="ECO:0000313" key="3">
    <source>
        <dbReference type="Proteomes" id="UP000288669"/>
    </source>
</evidence>
<name>A0A430AG91_9ENTE</name>
<dbReference type="EMBL" id="NGJZ01000002">
    <property type="protein sequence ID" value="RSU06910.1"/>
    <property type="molecule type" value="Genomic_DNA"/>
</dbReference>
<evidence type="ECO:0000256" key="1">
    <source>
        <dbReference type="SAM" id="MobiDB-lite"/>
    </source>
</evidence>
<keyword evidence="3" id="KW-1185">Reference proteome</keyword>